<keyword evidence="2 4" id="KW-0378">Hydrolase</keyword>
<evidence type="ECO:0000256" key="1">
    <source>
        <dbReference type="ARBA" id="ARBA00010515"/>
    </source>
</evidence>
<comment type="similarity">
    <text evidence="1">Belongs to the 'GDXG' lipolytic enzyme family.</text>
</comment>
<dbReference type="STRING" id="338969.Rfer_1444"/>
<dbReference type="eggNOG" id="COG0657">
    <property type="taxonomic scope" value="Bacteria"/>
</dbReference>
<dbReference type="InterPro" id="IPR002168">
    <property type="entry name" value="Lipase_GDXG_HIS_AS"/>
</dbReference>
<proteinExistence type="inferred from homology"/>
<dbReference type="InterPro" id="IPR050300">
    <property type="entry name" value="GDXG_lipolytic_enzyme"/>
</dbReference>
<dbReference type="SUPFAM" id="SSF53474">
    <property type="entry name" value="alpha/beta-Hydrolases"/>
    <property type="match status" value="1"/>
</dbReference>
<dbReference type="Gene3D" id="3.40.50.1820">
    <property type="entry name" value="alpha/beta hydrolase"/>
    <property type="match status" value="1"/>
</dbReference>
<dbReference type="GO" id="GO:0016787">
    <property type="term" value="F:hydrolase activity"/>
    <property type="evidence" value="ECO:0007669"/>
    <property type="project" value="UniProtKB-KW"/>
</dbReference>
<name>Q21YH6_ALBFT</name>
<organism evidence="4 5">
    <name type="scientific">Albidiferax ferrireducens (strain ATCC BAA-621 / DSM 15236 / T118)</name>
    <name type="common">Rhodoferax ferrireducens</name>
    <dbReference type="NCBI Taxonomy" id="338969"/>
    <lineage>
        <taxon>Bacteria</taxon>
        <taxon>Pseudomonadati</taxon>
        <taxon>Pseudomonadota</taxon>
        <taxon>Betaproteobacteria</taxon>
        <taxon>Burkholderiales</taxon>
        <taxon>Comamonadaceae</taxon>
        <taxon>Rhodoferax</taxon>
    </lineage>
</organism>
<protein>
    <submittedName>
        <fullName evidence="4">Alpha/beta hydrolase fold-3</fullName>
    </submittedName>
</protein>
<dbReference type="AlphaFoldDB" id="Q21YH6"/>
<evidence type="ECO:0000256" key="2">
    <source>
        <dbReference type="ARBA" id="ARBA00022801"/>
    </source>
</evidence>
<dbReference type="Proteomes" id="UP000008332">
    <property type="component" value="Chromosome"/>
</dbReference>
<dbReference type="RefSeq" id="WP_011463745.1">
    <property type="nucleotide sequence ID" value="NC_007908.1"/>
</dbReference>
<dbReference type="Pfam" id="PF07859">
    <property type="entry name" value="Abhydrolase_3"/>
    <property type="match status" value="1"/>
</dbReference>
<dbReference type="PROSITE" id="PS01173">
    <property type="entry name" value="LIPASE_GDXG_HIS"/>
    <property type="match status" value="1"/>
</dbReference>
<dbReference type="OrthoDB" id="9771666at2"/>
<keyword evidence="5" id="KW-1185">Reference proteome</keyword>
<dbReference type="EMBL" id="CP000267">
    <property type="protein sequence ID" value="ABD69177.1"/>
    <property type="molecule type" value="Genomic_DNA"/>
</dbReference>
<dbReference type="PANTHER" id="PTHR48081">
    <property type="entry name" value="AB HYDROLASE SUPERFAMILY PROTEIN C4A8.06C"/>
    <property type="match status" value="1"/>
</dbReference>
<dbReference type="KEGG" id="rfr:Rfer_1444"/>
<evidence type="ECO:0000313" key="4">
    <source>
        <dbReference type="EMBL" id="ABD69177.1"/>
    </source>
</evidence>
<gene>
    <name evidence="4" type="ordered locus">Rfer_1444</name>
</gene>
<feature type="domain" description="Alpha/beta hydrolase fold-3" evidence="3">
    <location>
        <begin position="75"/>
        <end position="296"/>
    </location>
</feature>
<evidence type="ECO:0000259" key="3">
    <source>
        <dbReference type="Pfam" id="PF07859"/>
    </source>
</evidence>
<reference evidence="5" key="1">
    <citation type="submission" date="2006-02" db="EMBL/GenBank/DDBJ databases">
        <title>Complete sequence of chromosome of Rhodoferax ferrireducens DSM 15236.</title>
        <authorList>
            <person name="Copeland A."/>
            <person name="Lucas S."/>
            <person name="Lapidus A."/>
            <person name="Barry K."/>
            <person name="Detter J.C."/>
            <person name="Glavina del Rio T."/>
            <person name="Hammon N."/>
            <person name="Israni S."/>
            <person name="Pitluck S."/>
            <person name="Brettin T."/>
            <person name="Bruce D."/>
            <person name="Han C."/>
            <person name="Tapia R."/>
            <person name="Gilna P."/>
            <person name="Kiss H."/>
            <person name="Schmutz J."/>
            <person name="Larimer F."/>
            <person name="Land M."/>
            <person name="Kyrpides N."/>
            <person name="Ivanova N."/>
            <person name="Richardson P."/>
        </authorList>
    </citation>
    <scope>NUCLEOTIDE SEQUENCE [LARGE SCALE GENOMIC DNA]</scope>
    <source>
        <strain evidence="5">ATCC BAA-621 / DSM 15236 / T118</strain>
    </source>
</reference>
<accession>Q21YH6</accession>
<dbReference type="ESTHER" id="rhofd-q21yh6">
    <property type="family name" value="Hormone-sensitive_lipase_like"/>
</dbReference>
<evidence type="ECO:0000313" key="5">
    <source>
        <dbReference type="Proteomes" id="UP000008332"/>
    </source>
</evidence>
<dbReference type="InterPro" id="IPR029058">
    <property type="entry name" value="AB_hydrolase_fold"/>
</dbReference>
<dbReference type="MEROPS" id="S09.A47"/>
<sequence>MLRWLDMMAARQPLRRVALDVGMHAAAGMVDFLPQMKERLATCTLIEDVEYARHGDVTLRLDILQPQGLGPHPVLIYLHGGAFAIGSKRTHRALAAAYASRGYLVCNIDYRLAPQFPFPAALEDACAAWLWVADHVGNYGGDRQEMGLAGESAGANLALAITLACCTRRPEPFAAPLFERGLRPVVTLLYYGFLQASMPQRYRRSGVSVFAASIATDAARSYLGKSANHPAAEHALADPLCVIEAMAVAPTLPSVFIAAGLDDPVAADSQRLEQALQRLQLAHSAHYYPGETHGFHVMFWREQAVRCWRDSFEFLRRYLPIPVVV</sequence>
<dbReference type="InterPro" id="IPR013094">
    <property type="entry name" value="AB_hydrolase_3"/>
</dbReference>
<dbReference type="HOGENOM" id="CLU_012494_0_0_4"/>